<dbReference type="EMBL" id="FQXU01000006">
    <property type="protein sequence ID" value="SHI12052.1"/>
    <property type="molecule type" value="Genomic_DNA"/>
</dbReference>
<evidence type="ECO:0000256" key="3">
    <source>
        <dbReference type="ARBA" id="ARBA00021907"/>
    </source>
</evidence>
<reference evidence="15 16" key="1">
    <citation type="submission" date="2016-11" db="EMBL/GenBank/DDBJ databases">
        <authorList>
            <person name="Jaros S."/>
            <person name="Januszkiewicz K."/>
            <person name="Wedrychowicz H."/>
        </authorList>
    </citation>
    <scope>NUCLEOTIDE SEQUENCE [LARGE SCALE GENOMIC DNA]</scope>
    <source>
        <strain evidence="15 16">DSM 6191</strain>
    </source>
</reference>
<evidence type="ECO:0000256" key="8">
    <source>
        <dbReference type="ARBA" id="ARBA00023136"/>
    </source>
</evidence>
<keyword evidence="9 10" id="KW-0131">Cell cycle</keyword>
<dbReference type="GO" id="GO:0051301">
    <property type="term" value="P:cell division"/>
    <property type="evidence" value="ECO:0007669"/>
    <property type="project" value="UniProtKB-KW"/>
</dbReference>
<dbReference type="Pfam" id="PF18075">
    <property type="entry name" value="FtsX_ECD"/>
    <property type="match status" value="1"/>
</dbReference>
<dbReference type="NCBIfam" id="NF038347">
    <property type="entry name" value="FtsX_Gpos"/>
    <property type="match status" value="1"/>
</dbReference>
<dbReference type="GO" id="GO:0005886">
    <property type="term" value="C:plasma membrane"/>
    <property type="evidence" value="ECO:0007669"/>
    <property type="project" value="UniProtKB-SubCell"/>
</dbReference>
<sequence>MKLSSIKYFIVDAFKSIKRNLTISIASMATVLVTLLIFGVFLLTALNIGKGVADIESKVEIMVVLKDDITMMDQREIEIQLKKETGVKDVVYESKAEALEKFKGQLNEYKDLLNGYDDKNNPLTNSFLVKLEKPEYAEVVADSVSDMTGVESVENDQELINKIASFTKAIRWVGVVLFIILVGVSLFLIINTIKLTVFSRRREVGIMKFVGATDWFIRWPFIIEGVIIGLLGAVLSNIVLYSSYSVLFSVISKQLITMTLVSPSYVLTVMLGEFIIGGILIGAFGSFIALRKFLIV</sequence>
<dbReference type="PANTHER" id="PTHR47755">
    <property type="entry name" value="CELL DIVISION PROTEIN FTSX"/>
    <property type="match status" value="1"/>
</dbReference>
<keyword evidence="4 10" id="KW-1003">Cell membrane</keyword>
<evidence type="ECO:0000313" key="16">
    <source>
        <dbReference type="Proteomes" id="UP000184241"/>
    </source>
</evidence>
<feature type="coiled-coil region" evidence="11">
    <location>
        <begin position="92"/>
        <end position="119"/>
    </location>
</feature>
<comment type="similarity">
    <text evidence="2 10">Belongs to the ABC-4 integral membrane protein family. FtsX subfamily.</text>
</comment>
<dbReference type="AlphaFoldDB" id="A0A1M5YJC0"/>
<dbReference type="RefSeq" id="WP_073019178.1">
    <property type="nucleotide sequence ID" value="NZ_FQXU01000006.1"/>
</dbReference>
<feature type="transmembrane region" description="Helical" evidence="12">
    <location>
        <begin position="264"/>
        <end position="290"/>
    </location>
</feature>
<evidence type="ECO:0000256" key="6">
    <source>
        <dbReference type="ARBA" id="ARBA00022692"/>
    </source>
</evidence>
<keyword evidence="7 12" id="KW-1133">Transmembrane helix</keyword>
<evidence type="ECO:0000259" key="14">
    <source>
        <dbReference type="Pfam" id="PF18075"/>
    </source>
</evidence>
<dbReference type="PIRSF" id="PIRSF003097">
    <property type="entry name" value="FtsX"/>
    <property type="match status" value="1"/>
</dbReference>
<evidence type="ECO:0000256" key="1">
    <source>
        <dbReference type="ARBA" id="ARBA00004651"/>
    </source>
</evidence>
<protein>
    <recommendedName>
        <fullName evidence="3 10">Cell division protein FtsX</fullName>
    </recommendedName>
</protein>
<evidence type="ECO:0000256" key="12">
    <source>
        <dbReference type="SAM" id="Phobius"/>
    </source>
</evidence>
<evidence type="ECO:0000256" key="5">
    <source>
        <dbReference type="ARBA" id="ARBA00022618"/>
    </source>
</evidence>
<dbReference type="InterPro" id="IPR040690">
    <property type="entry name" value="FtsX_ECD"/>
</dbReference>
<dbReference type="Pfam" id="PF02687">
    <property type="entry name" value="FtsX"/>
    <property type="match status" value="1"/>
</dbReference>
<comment type="subcellular location">
    <subcellularLocation>
        <location evidence="1">Cell membrane</location>
        <topology evidence="1">Multi-pass membrane protein</topology>
    </subcellularLocation>
</comment>
<dbReference type="InterPro" id="IPR003838">
    <property type="entry name" value="ABC3_permease_C"/>
</dbReference>
<dbReference type="InterPro" id="IPR004513">
    <property type="entry name" value="FtsX"/>
</dbReference>
<feature type="transmembrane region" description="Helical" evidence="12">
    <location>
        <begin position="219"/>
        <end position="244"/>
    </location>
</feature>
<gene>
    <name evidence="15" type="ORF">SAMN02745941_02053</name>
</gene>
<evidence type="ECO:0000259" key="13">
    <source>
        <dbReference type="Pfam" id="PF02687"/>
    </source>
</evidence>
<comment type="function">
    <text evidence="10">Part of the ABC transporter FtsEX involved in asymmetric cellular division facilitating the initiation of sporulation.</text>
</comment>
<evidence type="ECO:0000256" key="9">
    <source>
        <dbReference type="ARBA" id="ARBA00023306"/>
    </source>
</evidence>
<dbReference type="Proteomes" id="UP000184241">
    <property type="component" value="Unassembled WGS sequence"/>
</dbReference>
<keyword evidence="8 10" id="KW-0472">Membrane</keyword>
<keyword evidence="11" id="KW-0175">Coiled coil</keyword>
<evidence type="ECO:0000313" key="15">
    <source>
        <dbReference type="EMBL" id="SHI12052.1"/>
    </source>
</evidence>
<name>A0A1M5YJC0_9CLOT</name>
<evidence type="ECO:0000256" key="2">
    <source>
        <dbReference type="ARBA" id="ARBA00007379"/>
    </source>
</evidence>
<dbReference type="PANTHER" id="PTHR47755:SF1">
    <property type="entry name" value="CELL DIVISION PROTEIN FTSX"/>
    <property type="match status" value="1"/>
</dbReference>
<feature type="domain" description="ABC3 transporter permease C-terminal" evidence="13">
    <location>
        <begin position="176"/>
        <end position="293"/>
    </location>
</feature>
<accession>A0A1M5YJC0</accession>
<organism evidence="15 16">
    <name type="scientific">Clostridium intestinale DSM 6191</name>
    <dbReference type="NCBI Taxonomy" id="1121320"/>
    <lineage>
        <taxon>Bacteria</taxon>
        <taxon>Bacillati</taxon>
        <taxon>Bacillota</taxon>
        <taxon>Clostridia</taxon>
        <taxon>Eubacteriales</taxon>
        <taxon>Clostridiaceae</taxon>
        <taxon>Clostridium</taxon>
    </lineage>
</organism>
<keyword evidence="5 10" id="KW-0132">Cell division</keyword>
<keyword evidence="6 12" id="KW-0812">Transmembrane</keyword>
<proteinExistence type="inferred from homology"/>
<feature type="transmembrane region" description="Helical" evidence="12">
    <location>
        <begin position="21"/>
        <end position="46"/>
    </location>
</feature>
<evidence type="ECO:0000256" key="4">
    <source>
        <dbReference type="ARBA" id="ARBA00022475"/>
    </source>
</evidence>
<evidence type="ECO:0000256" key="7">
    <source>
        <dbReference type="ARBA" id="ARBA00022989"/>
    </source>
</evidence>
<feature type="transmembrane region" description="Helical" evidence="12">
    <location>
        <begin position="172"/>
        <end position="198"/>
    </location>
</feature>
<feature type="domain" description="FtsX extracellular" evidence="14">
    <location>
        <begin position="59"/>
        <end position="153"/>
    </location>
</feature>
<evidence type="ECO:0000256" key="10">
    <source>
        <dbReference type="PIRNR" id="PIRNR003097"/>
    </source>
</evidence>
<dbReference type="InterPro" id="IPR058204">
    <property type="entry name" value="FtsX_firmicutes-type"/>
</dbReference>
<dbReference type="Gene3D" id="3.30.70.3040">
    <property type="match status" value="1"/>
</dbReference>
<evidence type="ECO:0000256" key="11">
    <source>
        <dbReference type="SAM" id="Coils"/>
    </source>
</evidence>